<dbReference type="Proteomes" id="UP000499080">
    <property type="component" value="Unassembled WGS sequence"/>
</dbReference>
<organism evidence="1 2">
    <name type="scientific">Araneus ventricosus</name>
    <name type="common">Orbweaver spider</name>
    <name type="synonym">Epeira ventricosa</name>
    <dbReference type="NCBI Taxonomy" id="182803"/>
    <lineage>
        <taxon>Eukaryota</taxon>
        <taxon>Metazoa</taxon>
        <taxon>Ecdysozoa</taxon>
        <taxon>Arthropoda</taxon>
        <taxon>Chelicerata</taxon>
        <taxon>Arachnida</taxon>
        <taxon>Araneae</taxon>
        <taxon>Araneomorphae</taxon>
        <taxon>Entelegynae</taxon>
        <taxon>Araneoidea</taxon>
        <taxon>Araneidae</taxon>
        <taxon>Araneus</taxon>
    </lineage>
</organism>
<sequence>MIGRQFRCHPHTATIIVDRTEWMQQASKSITLFRPMVQSNTTTWSSLEYGYVFYRNKLKNIAGTTVFDKLWWKRRFRERYS</sequence>
<proteinExistence type="predicted"/>
<name>A0A4Y2K7F0_ARAVE</name>
<evidence type="ECO:0000313" key="2">
    <source>
        <dbReference type="Proteomes" id="UP000499080"/>
    </source>
</evidence>
<accession>A0A4Y2K7F0</accession>
<dbReference type="EMBL" id="BGPR01004296">
    <property type="protein sequence ID" value="GBM98154.1"/>
    <property type="molecule type" value="Genomic_DNA"/>
</dbReference>
<comment type="caution">
    <text evidence="1">The sequence shown here is derived from an EMBL/GenBank/DDBJ whole genome shotgun (WGS) entry which is preliminary data.</text>
</comment>
<reference evidence="1 2" key="1">
    <citation type="journal article" date="2019" name="Sci. Rep.">
        <title>Orb-weaving spider Araneus ventricosus genome elucidates the spidroin gene catalogue.</title>
        <authorList>
            <person name="Kono N."/>
            <person name="Nakamura H."/>
            <person name="Ohtoshi R."/>
            <person name="Moran D.A.P."/>
            <person name="Shinohara A."/>
            <person name="Yoshida Y."/>
            <person name="Fujiwara M."/>
            <person name="Mori M."/>
            <person name="Tomita M."/>
            <person name="Arakawa K."/>
        </authorList>
    </citation>
    <scope>NUCLEOTIDE SEQUENCE [LARGE SCALE GENOMIC DNA]</scope>
</reference>
<gene>
    <name evidence="1" type="ORF">AVEN_167425_1</name>
</gene>
<evidence type="ECO:0000313" key="1">
    <source>
        <dbReference type="EMBL" id="GBM98154.1"/>
    </source>
</evidence>
<dbReference type="AlphaFoldDB" id="A0A4Y2K7F0"/>
<keyword evidence="2" id="KW-1185">Reference proteome</keyword>
<protein>
    <submittedName>
        <fullName evidence="1">Uncharacterized protein</fullName>
    </submittedName>
</protein>